<reference evidence="2" key="1">
    <citation type="journal article" date="2019" name="Int. J. Syst. Evol. Microbiol.">
        <title>The Global Catalogue of Microorganisms (GCM) 10K type strain sequencing project: providing services to taxonomists for standard genome sequencing and annotation.</title>
        <authorList>
            <consortium name="The Broad Institute Genomics Platform"/>
            <consortium name="The Broad Institute Genome Sequencing Center for Infectious Disease"/>
            <person name="Wu L."/>
            <person name="Ma J."/>
        </authorList>
    </citation>
    <scope>NUCLEOTIDE SEQUENCE [LARGE SCALE GENOMIC DNA]</scope>
    <source>
        <strain evidence="2">TBRC 4489</strain>
    </source>
</reference>
<organism evidence="1 2">
    <name type="scientific">Planomonospora corallina</name>
    <dbReference type="NCBI Taxonomy" id="1806052"/>
    <lineage>
        <taxon>Bacteria</taxon>
        <taxon>Bacillati</taxon>
        <taxon>Actinomycetota</taxon>
        <taxon>Actinomycetes</taxon>
        <taxon>Streptosporangiales</taxon>
        <taxon>Streptosporangiaceae</taxon>
        <taxon>Planomonospora</taxon>
    </lineage>
</organism>
<dbReference type="Proteomes" id="UP001595850">
    <property type="component" value="Unassembled WGS sequence"/>
</dbReference>
<keyword evidence="2" id="KW-1185">Reference proteome</keyword>
<evidence type="ECO:0000313" key="1">
    <source>
        <dbReference type="EMBL" id="MFC4063038.1"/>
    </source>
</evidence>
<dbReference type="RefSeq" id="WP_377294686.1">
    <property type="nucleotide sequence ID" value="NZ_JBHSBM010000075.1"/>
</dbReference>
<protein>
    <submittedName>
        <fullName evidence="1">Uncharacterized protein</fullName>
    </submittedName>
</protein>
<evidence type="ECO:0000313" key="2">
    <source>
        <dbReference type="Proteomes" id="UP001595850"/>
    </source>
</evidence>
<proteinExistence type="predicted"/>
<comment type="caution">
    <text evidence="1">The sequence shown here is derived from an EMBL/GenBank/DDBJ whole genome shotgun (WGS) entry which is preliminary data.</text>
</comment>
<name>A0ABV8IJ94_9ACTN</name>
<dbReference type="EMBL" id="JBHSBM010000075">
    <property type="protein sequence ID" value="MFC4063038.1"/>
    <property type="molecule type" value="Genomic_DNA"/>
</dbReference>
<accession>A0ABV8IJ94</accession>
<sequence>MDIADLVSLVCSWHDRACQEQGFQPLVLVTAGGDLHQPGQGGEAG</sequence>
<gene>
    <name evidence="1" type="ORF">ACFOWE_32570</name>
</gene>